<dbReference type="PANTHER" id="PTHR11455">
    <property type="entry name" value="CRYPTOCHROME"/>
    <property type="match status" value="1"/>
</dbReference>
<gene>
    <name evidence="8" type="ORF">GCM10009867_14180</name>
</gene>
<dbReference type="Gene3D" id="1.25.40.80">
    <property type="match status" value="1"/>
</dbReference>
<evidence type="ECO:0000256" key="3">
    <source>
        <dbReference type="ARBA" id="ARBA00022827"/>
    </source>
</evidence>
<evidence type="ECO:0000256" key="6">
    <source>
        <dbReference type="SAM" id="MobiDB-lite"/>
    </source>
</evidence>
<proteinExistence type="inferred from homology"/>
<evidence type="ECO:0000256" key="4">
    <source>
        <dbReference type="ARBA" id="ARBA00022991"/>
    </source>
</evidence>
<evidence type="ECO:0000256" key="2">
    <source>
        <dbReference type="ARBA" id="ARBA00022630"/>
    </source>
</evidence>
<keyword evidence="9" id="KW-1185">Reference proteome</keyword>
<dbReference type="EMBL" id="BAAARN010000001">
    <property type="protein sequence ID" value="GAA2734321.1"/>
    <property type="molecule type" value="Genomic_DNA"/>
</dbReference>
<sequence>MSRAASILWLRRDLRRGDLPALGRAAEAADGGSVLVLFVLDPALWKGAGPVRRAWLAATLEAAREAYDGRLCLRVGDPAKVVPSVVEEVGAGSVHVSRETTPAGVRRDSAVAASLAEAGVDWVETGTPYAVGPGSITNGSGDPYKVFTPFSRAWRDHGWPAPATEPSGVTFARVASDDDGWKTLREARKADGLPDLPDAGEEAALSRWREFLDDALTAYKGDRDRADRPGTSRLSPYLKIGAVHPRTLLAELDGRTGQGAQTFETELCWREFYADVLWHNPRSSWHDLRPALSGITYEDNEDLVEAWKGGRTGYPVVDAAMRQLLTEGWMHNRMRMVTASFLTKDLHVWWPVGARHFLDHLLDGDIASNNHGWQWVAGTGTDASPYFRVFNPITQGQRFDPQGDYVRRYVPELAHIPGKAVHEPWKHDEGYDHDYPERIVDHAEERREALRRYEAARGSQSSGSSGSGSS</sequence>
<dbReference type="PRINTS" id="PR00147">
    <property type="entry name" value="DNAPHOTLYASE"/>
</dbReference>
<dbReference type="InterPro" id="IPR036134">
    <property type="entry name" value="Crypto/Photolyase_FAD-like_sf"/>
</dbReference>
<keyword evidence="4 5" id="KW-0157">Chromophore</keyword>
<evidence type="ECO:0000256" key="5">
    <source>
        <dbReference type="RuleBase" id="RU004182"/>
    </source>
</evidence>
<comment type="cofactor">
    <cofactor evidence="1">
        <name>FAD</name>
        <dbReference type="ChEBI" id="CHEBI:57692"/>
    </cofactor>
</comment>
<dbReference type="Gene3D" id="3.40.50.620">
    <property type="entry name" value="HUPs"/>
    <property type="match status" value="1"/>
</dbReference>
<dbReference type="Proteomes" id="UP001501326">
    <property type="component" value="Unassembled WGS sequence"/>
</dbReference>
<dbReference type="SUPFAM" id="SSF48173">
    <property type="entry name" value="Cryptochrome/photolyase FAD-binding domain"/>
    <property type="match status" value="1"/>
</dbReference>
<evidence type="ECO:0000313" key="9">
    <source>
        <dbReference type="Proteomes" id="UP001501326"/>
    </source>
</evidence>
<feature type="region of interest" description="Disordered" evidence="6">
    <location>
        <begin position="449"/>
        <end position="470"/>
    </location>
</feature>
<dbReference type="InterPro" id="IPR002081">
    <property type="entry name" value="Cryptochrome/DNA_photolyase_1"/>
</dbReference>
<reference evidence="8 9" key="1">
    <citation type="journal article" date="2019" name="Int. J. Syst. Evol. Microbiol.">
        <title>The Global Catalogue of Microorganisms (GCM) 10K type strain sequencing project: providing services to taxonomists for standard genome sequencing and annotation.</title>
        <authorList>
            <consortium name="The Broad Institute Genomics Platform"/>
            <consortium name="The Broad Institute Genome Sequencing Center for Infectious Disease"/>
            <person name="Wu L."/>
            <person name="Ma J."/>
        </authorList>
    </citation>
    <scope>NUCLEOTIDE SEQUENCE [LARGE SCALE GENOMIC DNA]</scope>
    <source>
        <strain evidence="8 9">JCM 16378</strain>
    </source>
</reference>
<accession>A0ABN3UJY5</accession>
<dbReference type="InterPro" id="IPR006050">
    <property type="entry name" value="DNA_photolyase_N"/>
</dbReference>
<organism evidence="8 9">
    <name type="scientific">Pedococcus aerophilus</name>
    <dbReference type="NCBI Taxonomy" id="436356"/>
    <lineage>
        <taxon>Bacteria</taxon>
        <taxon>Bacillati</taxon>
        <taxon>Actinomycetota</taxon>
        <taxon>Actinomycetes</taxon>
        <taxon>Micrococcales</taxon>
        <taxon>Intrasporangiaceae</taxon>
        <taxon>Pedococcus</taxon>
    </lineage>
</organism>
<dbReference type="PROSITE" id="PS00394">
    <property type="entry name" value="DNA_PHOTOLYASES_1_1"/>
    <property type="match status" value="1"/>
</dbReference>
<dbReference type="SUPFAM" id="SSF52425">
    <property type="entry name" value="Cryptochrome/photolyase, N-terminal domain"/>
    <property type="match status" value="1"/>
</dbReference>
<dbReference type="InterPro" id="IPR036155">
    <property type="entry name" value="Crypto/Photolyase_N_sf"/>
</dbReference>
<dbReference type="RefSeq" id="WP_344191579.1">
    <property type="nucleotide sequence ID" value="NZ_BAAARN010000001.1"/>
</dbReference>
<dbReference type="PROSITE" id="PS51645">
    <property type="entry name" value="PHR_CRY_ALPHA_BETA"/>
    <property type="match status" value="1"/>
</dbReference>
<evidence type="ECO:0000313" key="8">
    <source>
        <dbReference type="EMBL" id="GAA2734321.1"/>
    </source>
</evidence>
<dbReference type="InterPro" id="IPR018394">
    <property type="entry name" value="DNA_photolyase_1_CS_C"/>
</dbReference>
<keyword evidence="2 5" id="KW-0285">Flavoprotein</keyword>
<dbReference type="InterPro" id="IPR014729">
    <property type="entry name" value="Rossmann-like_a/b/a_fold"/>
</dbReference>
<keyword evidence="3 5" id="KW-0274">FAD</keyword>
<comment type="caution">
    <text evidence="8">The sequence shown here is derived from an EMBL/GenBank/DDBJ whole genome shotgun (WGS) entry which is preliminary data.</text>
</comment>
<dbReference type="Pfam" id="PF03441">
    <property type="entry name" value="FAD_binding_7"/>
    <property type="match status" value="1"/>
</dbReference>
<feature type="domain" description="Photolyase/cryptochrome alpha/beta" evidence="7">
    <location>
        <begin position="4"/>
        <end position="130"/>
    </location>
</feature>
<dbReference type="PANTHER" id="PTHR11455:SF9">
    <property type="entry name" value="CRYPTOCHROME CIRCADIAN CLOCK 5 ISOFORM X1"/>
    <property type="match status" value="1"/>
</dbReference>
<evidence type="ECO:0000259" key="7">
    <source>
        <dbReference type="PROSITE" id="PS51645"/>
    </source>
</evidence>
<name>A0ABN3UJY5_9MICO</name>
<dbReference type="Pfam" id="PF00875">
    <property type="entry name" value="DNA_photolyase"/>
    <property type="match status" value="1"/>
</dbReference>
<comment type="similarity">
    <text evidence="5">Belongs to the DNA photolyase family.</text>
</comment>
<evidence type="ECO:0000256" key="1">
    <source>
        <dbReference type="ARBA" id="ARBA00001974"/>
    </source>
</evidence>
<dbReference type="Gene3D" id="1.10.579.10">
    <property type="entry name" value="DNA Cyclobutane Dipyrimidine Photolyase, subunit A, domain 3"/>
    <property type="match status" value="1"/>
</dbReference>
<dbReference type="InterPro" id="IPR005101">
    <property type="entry name" value="Cryptochr/Photolyase_FAD-bd"/>
</dbReference>
<protein>
    <submittedName>
        <fullName evidence="8">Deoxyribodipyrimidine photo-lyase</fullName>
    </submittedName>
</protein>